<dbReference type="Pfam" id="PF02637">
    <property type="entry name" value="GatB_Yqey"/>
    <property type="match status" value="1"/>
</dbReference>
<dbReference type="InterPro" id="IPR023168">
    <property type="entry name" value="GatB_Yqey_C_2"/>
</dbReference>
<dbReference type="InterPro" id="IPR006075">
    <property type="entry name" value="Asn/Gln-tRNA_Trfase_suB/E_cat"/>
</dbReference>
<name>A0ABT7FER6_9RHOB</name>
<comment type="catalytic activity">
    <reaction evidence="10 11">
        <text>L-glutamyl-tRNA(Gln) + L-glutamine + ATP + H2O = L-glutaminyl-tRNA(Gln) + L-glutamate + ADP + phosphate + H(+)</text>
        <dbReference type="Rhea" id="RHEA:17521"/>
        <dbReference type="Rhea" id="RHEA-COMP:9681"/>
        <dbReference type="Rhea" id="RHEA-COMP:9684"/>
        <dbReference type="ChEBI" id="CHEBI:15377"/>
        <dbReference type="ChEBI" id="CHEBI:15378"/>
        <dbReference type="ChEBI" id="CHEBI:29985"/>
        <dbReference type="ChEBI" id="CHEBI:30616"/>
        <dbReference type="ChEBI" id="CHEBI:43474"/>
        <dbReference type="ChEBI" id="CHEBI:58359"/>
        <dbReference type="ChEBI" id="CHEBI:78520"/>
        <dbReference type="ChEBI" id="CHEBI:78521"/>
        <dbReference type="ChEBI" id="CHEBI:456216"/>
    </reaction>
</comment>
<dbReference type="InterPro" id="IPR017958">
    <property type="entry name" value="Gln-tRNA_amidoTrfase_suB_CS"/>
</dbReference>
<evidence type="ECO:0000256" key="11">
    <source>
        <dbReference type="HAMAP-Rule" id="MF_00121"/>
    </source>
</evidence>
<evidence type="ECO:0000256" key="9">
    <source>
        <dbReference type="ARBA" id="ARBA00047380"/>
    </source>
</evidence>
<dbReference type="InterPro" id="IPR018027">
    <property type="entry name" value="Asn/Gln_amidotransferase"/>
</dbReference>
<keyword evidence="5 11" id="KW-0547">Nucleotide-binding</keyword>
<dbReference type="PROSITE" id="PS01234">
    <property type="entry name" value="GATB"/>
    <property type="match status" value="1"/>
</dbReference>
<dbReference type="NCBIfam" id="NF004015">
    <property type="entry name" value="PRK05477.1-5"/>
    <property type="match status" value="1"/>
</dbReference>
<dbReference type="SUPFAM" id="SSF89095">
    <property type="entry name" value="GatB/YqeY motif"/>
    <property type="match status" value="1"/>
</dbReference>
<dbReference type="Gene3D" id="1.10.150.380">
    <property type="entry name" value="GatB domain, N-terminal subdomain"/>
    <property type="match status" value="1"/>
</dbReference>
<comment type="caution">
    <text evidence="13">The sequence shown here is derived from an EMBL/GenBank/DDBJ whole genome shotgun (WGS) entry which is preliminary data.</text>
</comment>
<dbReference type="InterPro" id="IPR042114">
    <property type="entry name" value="GatB_C_1"/>
</dbReference>
<evidence type="ECO:0000256" key="5">
    <source>
        <dbReference type="ARBA" id="ARBA00022741"/>
    </source>
</evidence>
<reference evidence="13 14" key="1">
    <citation type="submission" date="2023-05" db="EMBL/GenBank/DDBJ databases">
        <title>Sedimentitalea sp. nov. JM2-8.</title>
        <authorList>
            <person name="Huang J."/>
        </authorList>
    </citation>
    <scope>NUCLEOTIDE SEQUENCE [LARGE SCALE GENOMIC DNA]</scope>
    <source>
        <strain evidence="13 14">JM2-8</strain>
    </source>
</reference>
<evidence type="ECO:0000313" key="13">
    <source>
        <dbReference type="EMBL" id="MDK3073614.1"/>
    </source>
</evidence>
<proteinExistence type="inferred from homology"/>
<dbReference type="PANTHER" id="PTHR11659:SF0">
    <property type="entry name" value="GLUTAMYL-TRNA(GLN) AMIDOTRANSFERASE SUBUNIT B, MITOCHONDRIAL"/>
    <property type="match status" value="1"/>
</dbReference>
<dbReference type="SMART" id="SM00845">
    <property type="entry name" value="GatB_Yqey"/>
    <property type="match status" value="1"/>
</dbReference>
<sequence length="529" mass="58261">MLDLSYTAPKAKTIAGAKYDWELVIGMEVHAQVSSNAKLFSGASTKFGAEPNSNVAFVDAAMPGMLPVINEYCVEQAVRTGLGLKAEINLVSAFDRKNYFYPDLPQGYQISQLYHPIVGEGEVLVEMGEGVARKVRIERIHIEQDAGKSIHDMDPNMSFVDLNRTGVALMEIVSRPDIRGPEEAAAYVTKLRQILRYLGTCDGNMQNGNLRADVNVSICRPGDYEKYQETQDFSHLGTRCEIKNMNSMRFIQQAIEVEARRQIAIVEAGGAVVQETRLYDPDKGETRSMRSKEEAHDYRYFPDPDLLPLEIEQAWVDEIAASLPELPDEKKARFVKDFELSNYDASVLTADLESAGFFERVLQCIDSSGQVLVRTRERMDPDNSLPKLPMVDGKFAANWIINELFGQLKKSELGIEASPISPEQLASLVLLVTKGDISGKIAKELFEIVYKEGGDPAEIVAARGMKQVTDTGAIEAAVDEIIAANPAQVEKAKVNPKLAGWFVGQVMKATGGKANPAAVNQIVQARLGL</sequence>
<dbReference type="Gene3D" id="1.10.10.410">
    <property type="match status" value="1"/>
</dbReference>
<keyword evidence="4 11" id="KW-0436">Ligase</keyword>
<evidence type="ECO:0000256" key="2">
    <source>
        <dbReference type="ARBA" id="ARBA00011123"/>
    </source>
</evidence>
<dbReference type="NCBIfam" id="TIGR00133">
    <property type="entry name" value="gatB"/>
    <property type="match status" value="1"/>
</dbReference>
<gene>
    <name evidence="11 13" type="primary">gatB</name>
    <name evidence="13" type="ORF">QO034_10870</name>
</gene>
<evidence type="ECO:0000256" key="3">
    <source>
        <dbReference type="ARBA" id="ARBA00016923"/>
    </source>
</evidence>
<dbReference type="Proteomes" id="UP001227126">
    <property type="component" value="Unassembled WGS sequence"/>
</dbReference>
<feature type="domain" description="Asn/Gln amidotransferase" evidence="12">
    <location>
        <begin position="356"/>
        <end position="527"/>
    </location>
</feature>
<organism evidence="13 14">
    <name type="scientific">Sedimentitalea xiamensis</name>
    <dbReference type="NCBI Taxonomy" id="3050037"/>
    <lineage>
        <taxon>Bacteria</taxon>
        <taxon>Pseudomonadati</taxon>
        <taxon>Pseudomonadota</taxon>
        <taxon>Alphaproteobacteria</taxon>
        <taxon>Rhodobacterales</taxon>
        <taxon>Paracoccaceae</taxon>
        <taxon>Sedimentitalea</taxon>
    </lineage>
</organism>
<dbReference type="PANTHER" id="PTHR11659">
    <property type="entry name" value="GLUTAMYL-TRNA GLN AMIDOTRANSFERASE SUBUNIT B MITOCHONDRIAL AND PROKARYOTIC PET112-RELATED"/>
    <property type="match status" value="1"/>
</dbReference>
<keyword evidence="7 11" id="KW-0648">Protein biosynthesis</keyword>
<evidence type="ECO:0000256" key="6">
    <source>
        <dbReference type="ARBA" id="ARBA00022840"/>
    </source>
</evidence>
<dbReference type="EMBL" id="JASNJE010000011">
    <property type="protein sequence ID" value="MDK3073614.1"/>
    <property type="molecule type" value="Genomic_DNA"/>
</dbReference>
<dbReference type="Pfam" id="PF02934">
    <property type="entry name" value="GatB_N"/>
    <property type="match status" value="1"/>
</dbReference>
<dbReference type="InterPro" id="IPR004413">
    <property type="entry name" value="GatB"/>
</dbReference>
<dbReference type="NCBIfam" id="NF004012">
    <property type="entry name" value="PRK05477.1-2"/>
    <property type="match status" value="1"/>
</dbReference>
<dbReference type="HAMAP" id="MF_00121">
    <property type="entry name" value="GatB"/>
    <property type="match status" value="1"/>
</dbReference>
<keyword evidence="14" id="KW-1185">Reference proteome</keyword>
<evidence type="ECO:0000256" key="10">
    <source>
        <dbReference type="ARBA" id="ARBA00047913"/>
    </source>
</evidence>
<dbReference type="RefSeq" id="WP_284485554.1">
    <property type="nucleotide sequence ID" value="NZ_JASNJE010000011.1"/>
</dbReference>
<comment type="catalytic activity">
    <reaction evidence="9 11">
        <text>L-aspartyl-tRNA(Asn) + L-glutamine + ATP + H2O = L-asparaginyl-tRNA(Asn) + L-glutamate + ADP + phosphate + 2 H(+)</text>
        <dbReference type="Rhea" id="RHEA:14513"/>
        <dbReference type="Rhea" id="RHEA-COMP:9674"/>
        <dbReference type="Rhea" id="RHEA-COMP:9677"/>
        <dbReference type="ChEBI" id="CHEBI:15377"/>
        <dbReference type="ChEBI" id="CHEBI:15378"/>
        <dbReference type="ChEBI" id="CHEBI:29985"/>
        <dbReference type="ChEBI" id="CHEBI:30616"/>
        <dbReference type="ChEBI" id="CHEBI:43474"/>
        <dbReference type="ChEBI" id="CHEBI:58359"/>
        <dbReference type="ChEBI" id="CHEBI:78515"/>
        <dbReference type="ChEBI" id="CHEBI:78516"/>
        <dbReference type="ChEBI" id="CHEBI:456216"/>
    </reaction>
</comment>
<dbReference type="EC" id="6.3.5.-" evidence="11"/>
<keyword evidence="6 11" id="KW-0067">ATP-binding</keyword>
<dbReference type="InterPro" id="IPR014746">
    <property type="entry name" value="Gln_synth/guanido_kin_cat_dom"/>
</dbReference>
<protein>
    <recommendedName>
        <fullName evidence="3 11">Aspartyl/glutamyl-tRNA(Asn/Gln) amidotransferase subunit B</fullName>
        <shortName evidence="11">Asp/Glu-ADT subunit B</shortName>
        <ecNumber evidence="11">6.3.5.-</ecNumber>
    </recommendedName>
</protein>
<evidence type="ECO:0000313" key="14">
    <source>
        <dbReference type="Proteomes" id="UP001227126"/>
    </source>
</evidence>
<evidence type="ECO:0000256" key="7">
    <source>
        <dbReference type="ARBA" id="ARBA00022917"/>
    </source>
</evidence>
<dbReference type="InterPro" id="IPR017959">
    <property type="entry name" value="Asn/Gln-tRNA_amidoTrfase_suB/E"/>
</dbReference>
<accession>A0ABT7FER6</accession>
<evidence type="ECO:0000256" key="8">
    <source>
        <dbReference type="ARBA" id="ARBA00024799"/>
    </source>
</evidence>
<comment type="similarity">
    <text evidence="1 11">Belongs to the GatB/GatE family. GatB subfamily.</text>
</comment>
<comment type="function">
    <text evidence="8 11">Allows the formation of correctly charged Asn-tRNA(Asn) or Gln-tRNA(Gln) through the transamidation of misacylated Asp-tRNA(Asn) or Glu-tRNA(Gln) in organisms which lack either or both of asparaginyl-tRNA or glutaminyl-tRNA synthetases. The reaction takes place in the presence of glutamine and ATP through an activated phospho-Asp-tRNA(Asn) or phospho-Glu-tRNA(Gln).</text>
</comment>
<evidence type="ECO:0000259" key="12">
    <source>
        <dbReference type="SMART" id="SM00845"/>
    </source>
</evidence>
<dbReference type="NCBIfam" id="NF004014">
    <property type="entry name" value="PRK05477.1-4"/>
    <property type="match status" value="1"/>
</dbReference>
<comment type="subunit">
    <text evidence="2 11">Heterotrimer of A, B and C subunits.</text>
</comment>
<evidence type="ECO:0000256" key="1">
    <source>
        <dbReference type="ARBA" id="ARBA00005306"/>
    </source>
</evidence>
<dbReference type="InterPro" id="IPR003789">
    <property type="entry name" value="Asn/Gln_tRNA_amidoTrase-B-like"/>
</dbReference>
<evidence type="ECO:0000256" key="4">
    <source>
        <dbReference type="ARBA" id="ARBA00022598"/>
    </source>
</evidence>
<dbReference type="SUPFAM" id="SSF55931">
    <property type="entry name" value="Glutamine synthetase/guanido kinase"/>
    <property type="match status" value="1"/>
</dbReference>